<protein>
    <submittedName>
        <fullName evidence="1">Uncharacterized protein</fullName>
    </submittedName>
</protein>
<evidence type="ECO:0000313" key="1">
    <source>
        <dbReference type="EMBL" id="MDI1231327.1"/>
    </source>
</evidence>
<dbReference type="AlphaFoldDB" id="A0AA43Q687"/>
<proteinExistence type="predicted"/>
<evidence type="ECO:0000313" key="2">
    <source>
        <dbReference type="Proteomes" id="UP001160519"/>
    </source>
</evidence>
<gene>
    <name evidence="1" type="ORF">PSU93_09280</name>
</gene>
<sequence>MASGKLGTADLVATTLTTIYTVPALKVASYSISVCNRTNASIALRLAESVDATPGLSEYIEYDMSIPANGVLERTGRVLDAGKLIVAYASATGISININGYEE</sequence>
<accession>A0AA43Q687</accession>
<name>A0AA43Q687_9GAMM</name>
<keyword evidence="2" id="KW-1185">Reference proteome</keyword>
<reference evidence="1" key="1">
    <citation type="submission" date="2023-01" db="EMBL/GenBank/DDBJ databases">
        <title>Biogeochemical cycle of methane in antarctic sediments.</title>
        <authorList>
            <person name="Roldan D.M."/>
            <person name="Menes R.J."/>
        </authorList>
    </citation>
    <scope>NUCLEOTIDE SEQUENCE [LARGE SCALE GENOMIC DNA]</scope>
    <source>
        <strain evidence="1">K-2018 MAG008</strain>
    </source>
</reference>
<dbReference type="Proteomes" id="UP001160519">
    <property type="component" value="Unassembled WGS sequence"/>
</dbReference>
<dbReference type="EMBL" id="JAQSDF010000027">
    <property type="protein sequence ID" value="MDI1231327.1"/>
    <property type="molecule type" value="Genomic_DNA"/>
</dbReference>
<organism evidence="1 2">
    <name type="scientific">Candidatus Methylobacter titanis</name>
    <dbReference type="NCBI Taxonomy" id="3053457"/>
    <lineage>
        <taxon>Bacteria</taxon>
        <taxon>Pseudomonadati</taxon>
        <taxon>Pseudomonadota</taxon>
        <taxon>Gammaproteobacteria</taxon>
        <taxon>Methylococcales</taxon>
        <taxon>Methylococcaceae</taxon>
        <taxon>Methylobacter</taxon>
    </lineage>
</organism>
<comment type="caution">
    <text evidence="1">The sequence shown here is derived from an EMBL/GenBank/DDBJ whole genome shotgun (WGS) entry which is preliminary data.</text>
</comment>